<dbReference type="InterPro" id="IPR017441">
    <property type="entry name" value="Protein_kinase_ATP_BS"/>
</dbReference>
<keyword evidence="6 7" id="KW-0067">ATP-binding</keyword>
<accession>A0ABP1G8Q9</accession>
<protein>
    <submittedName>
        <fullName evidence="12">G11784 protein</fullName>
    </submittedName>
</protein>
<dbReference type="PROSITE" id="PS00108">
    <property type="entry name" value="PROTEIN_KINASE_ST"/>
    <property type="match status" value="1"/>
</dbReference>
<feature type="compositionally biased region" description="Low complexity" evidence="8">
    <location>
        <begin position="1451"/>
        <end position="1461"/>
    </location>
</feature>
<dbReference type="Gene3D" id="1.10.510.10">
    <property type="entry name" value="Transferase(Phosphotransferase) domain 1"/>
    <property type="match status" value="1"/>
</dbReference>
<evidence type="ECO:0000256" key="6">
    <source>
        <dbReference type="ARBA" id="ARBA00022840"/>
    </source>
</evidence>
<feature type="compositionally biased region" description="Low complexity" evidence="8">
    <location>
        <begin position="1410"/>
        <end position="1421"/>
    </location>
</feature>
<gene>
    <name evidence="12" type="primary">g11784</name>
    <name evidence="12" type="ORF">VP750_LOCUS10526</name>
</gene>
<feature type="compositionally biased region" description="Polar residues" evidence="8">
    <location>
        <begin position="1307"/>
        <end position="1335"/>
    </location>
</feature>
<evidence type="ECO:0000256" key="4">
    <source>
        <dbReference type="ARBA" id="ARBA00022741"/>
    </source>
</evidence>
<dbReference type="PROSITE" id="PS50011">
    <property type="entry name" value="PROTEIN_KINASE_DOM"/>
    <property type="match status" value="1"/>
</dbReference>
<dbReference type="PANTHER" id="PTHR42996">
    <property type="entry name" value="PHOSPHATE-BINDING PROTEIN PSTS"/>
    <property type="match status" value="1"/>
</dbReference>
<evidence type="ECO:0000256" key="10">
    <source>
        <dbReference type="SAM" id="SignalP"/>
    </source>
</evidence>
<keyword evidence="9" id="KW-0472">Membrane</keyword>
<feature type="domain" description="Protein kinase" evidence="11">
    <location>
        <begin position="956"/>
        <end position="1262"/>
    </location>
</feature>
<evidence type="ECO:0000259" key="11">
    <source>
        <dbReference type="PROSITE" id="PS50011"/>
    </source>
</evidence>
<feature type="binding site" evidence="7">
    <location>
        <position position="983"/>
    </location>
    <ligand>
        <name>ATP</name>
        <dbReference type="ChEBI" id="CHEBI:30616"/>
    </ligand>
</feature>
<feature type="chain" id="PRO_5045316341" evidence="10">
    <location>
        <begin position="26"/>
        <end position="1547"/>
    </location>
</feature>
<evidence type="ECO:0000313" key="12">
    <source>
        <dbReference type="EMBL" id="CAL5228620.1"/>
    </source>
</evidence>
<feature type="transmembrane region" description="Helical" evidence="9">
    <location>
        <begin position="747"/>
        <end position="770"/>
    </location>
</feature>
<keyword evidence="13" id="KW-1185">Reference proteome</keyword>
<comment type="similarity">
    <text evidence="1">Belongs to the PstS family.</text>
</comment>
<evidence type="ECO:0000256" key="9">
    <source>
        <dbReference type="SAM" id="Phobius"/>
    </source>
</evidence>
<feature type="region of interest" description="Disordered" evidence="8">
    <location>
        <begin position="1296"/>
        <end position="1335"/>
    </location>
</feature>
<comment type="caution">
    <text evidence="12">The sequence shown here is derived from an EMBL/GenBank/DDBJ whole genome shotgun (WGS) entry which is preliminary data.</text>
</comment>
<evidence type="ECO:0000256" key="3">
    <source>
        <dbReference type="ARBA" id="ARBA00022679"/>
    </source>
</evidence>
<dbReference type="Pfam" id="PF07714">
    <property type="entry name" value="PK_Tyr_Ser-Thr"/>
    <property type="match status" value="2"/>
</dbReference>
<keyword evidence="9" id="KW-1133">Transmembrane helix</keyword>
<feature type="region of interest" description="Disordered" evidence="8">
    <location>
        <begin position="1352"/>
        <end position="1512"/>
    </location>
</feature>
<feature type="region of interest" description="Disordered" evidence="8">
    <location>
        <begin position="1031"/>
        <end position="1064"/>
    </location>
</feature>
<dbReference type="InterPro" id="IPR001245">
    <property type="entry name" value="Ser-Thr/Tyr_kinase_cat_dom"/>
</dbReference>
<dbReference type="Pfam" id="PF12849">
    <property type="entry name" value="PBP_like_2"/>
    <property type="match status" value="2"/>
</dbReference>
<dbReference type="Gene3D" id="3.30.200.20">
    <property type="entry name" value="Phosphorylase Kinase, domain 1"/>
    <property type="match status" value="1"/>
</dbReference>
<dbReference type="Gene3D" id="3.40.190.10">
    <property type="entry name" value="Periplasmic binding protein-like II"/>
    <property type="match status" value="4"/>
</dbReference>
<feature type="compositionally biased region" description="Low complexity" evidence="8">
    <location>
        <begin position="1352"/>
        <end position="1370"/>
    </location>
</feature>
<keyword evidence="2" id="KW-0723">Serine/threonine-protein kinase</keyword>
<dbReference type="SUPFAM" id="SSF56112">
    <property type="entry name" value="Protein kinase-like (PK-like)"/>
    <property type="match status" value="1"/>
</dbReference>
<evidence type="ECO:0000256" key="8">
    <source>
        <dbReference type="SAM" id="MobiDB-lite"/>
    </source>
</evidence>
<organism evidence="12 13">
    <name type="scientific">Coccomyxa viridis</name>
    <dbReference type="NCBI Taxonomy" id="1274662"/>
    <lineage>
        <taxon>Eukaryota</taxon>
        <taxon>Viridiplantae</taxon>
        <taxon>Chlorophyta</taxon>
        <taxon>core chlorophytes</taxon>
        <taxon>Trebouxiophyceae</taxon>
        <taxon>Trebouxiophyceae incertae sedis</taxon>
        <taxon>Coccomyxaceae</taxon>
        <taxon>Coccomyxa</taxon>
    </lineage>
</organism>
<feature type="region of interest" description="Disordered" evidence="8">
    <location>
        <begin position="783"/>
        <end position="816"/>
    </location>
</feature>
<dbReference type="PANTHER" id="PTHR42996:SF1">
    <property type="entry name" value="PHOSPHATE-BINDING PROTEIN PSTS"/>
    <property type="match status" value="1"/>
</dbReference>
<evidence type="ECO:0000313" key="13">
    <source>
        <dbReference type="Proteomes" id="UP001497392"/>
    </source>
</evidence>
<name>A0ABP1G8Q9_9CHLO</name>
<evidence type="ECO:0000256" key="5">
    <source>
        <dbReference type="ARBA" id="ARBA00022777"/>
    </source>
</evidence>
<dbReference type="InterPro" id="IPR008271">
    <property type="entry name" value="Ser/Thr_kinase_AS"/>
</dbReference>
<evidence type="ECO:0000256" key="7">
    <source>
        <dbReference type="PROSITE-ProRule" id="PRU10141"/>
    </source>
</evidence>
<keyword evidence="5" id="KW-0418">Kinase</keyword>
<dbReference type="Proteomes" id="UP001497392">
    <property type="component" value="Unassembled WGS sequence"/>
</dbReference>
<feature type="region of interest" description="Disordered" evidence="8">
    <location>
        <begin position="865"/>
        <end position="926"/>
    </location>
</feature>
<dbReference type="InterPro" id="IPR024370">
    <property type="entry name" value="PBP_domain"/>
</dbReference>
<feature type="compositionally biased region" description="Low complexity" evidence="8">
    <location>
        <begin position="1431"/>
        <end position="1444"/>
    </location>
</feature>
<keyword evidence="9" id="KW-0812">Transmembrane</keyword>
<keyword evidence="3" id="KW-0808">Transferase</keyword>
<dbReference type="InterPro" id="IPR050962">
    <property type="entry name" value="Phosphate-bind_PstS"/>
</dbReference>
<evidence type="ECO:0000256" key="1">
    <source>
        <dbReference type="ARBA" id="ARBA00008725"/>
    </source>
</evidence>
<feature type="compositionally biased region" description="Low complexity" evidence="8">
    <location>
        <begin position="1489"/>
        <end position="1512"/>
    </location>
</feature>
<feature type="signal peptide" evidence="10">
    <location>
        <begin position="1"/>
        <end position="25"/>
    </location>
</feature>
<feature type="compositionally biased region" description="Polar residues" evidence="8">
    <location>
        <begin position="904"/>
        <end position="926"/>
    </location>
</feature>
<dbReference type="InterPro" id="IPR000719">
    <property type="entry name" value="Prot_kinase_dom"/>
</dbReference>
<dbReference type="EMBL" id="CAXHTA020000019">
    <property type="protein sequence ID" value="CAL5228620.1"/>
    <property type="molecule type" value="Genomic_DNA"/>
</dbReference>
<proteinExistence type="inferred from homology"/>
<dbReference type="InterPro" id="IPR011009">
    <property type="entry name" value="Kinase-like_dom_sf"/>
</dbReference>
<dbReference type="PROSITE" id="PS00107">
    <property type="entry name" value="PROTEIN_KINASE_ATP"/>
    <property type="match status" value="1"/>
</dbReference>
<dbReference type="SUPFAM" id="SSF53850">
    <property type="entry name" value="Periplasmic binding protein-like II"/>
    <property type="match status" value="2"/>
</dbReference>
<keyword evidence="10" id="KW-0732">Signal</keyword>
<sequence length="1547" mass="163419">MGKGPIRAVWAAAAVFVWLWSCTYGQTTTVANGPRVIAASGTTVVDAVVPSLFANATQQLAPAHGSLSLTYESVDSPTDVRNWITHADDFAVAYIALTPQLFQQANRPLLQIPWAVANTAVVYNLPGTPEDSLRLNPQVLAGIYTCKITSWQDPAVAALNPGLSLPNVKIIPASYSESKGTTYVLTRYLSLDPSWTLGVGIQVPWPRCVQHVRTPDGILSAIAKAPGAIGWAIDWRVNATSPVQIYTANLQNAAGNFINSNATYSVDSLPVPQITSANWINVTFATSKQADIYPLGNFIFNIVGQDLSGSGPDQALAVKDVMAYFVSSAVQTNLSGWDLMPLPKALASAAQQAVATINTKATNQTRGGQATNTTVSPVGGGDTLVSGATVVEGSGGASIQNLVKAVLANASATGRFGNAGLTFAPTDSDQGKQGVITQSFSYAMSTLPLSSDELSAAARPMIQVPLGYSPIAVIHSLPNVSNNALQVNQQVLAAIFQCQITTWNDVAITALNPNITLPNQPIYPLGLSDVSGTTSLFATYLVRSPGWKLGIGTSVAWPRCVRRTIGGSNGMVNGVNATAYSIGYAALGGFINMGIQGIAVATVLNRAGTFISPYNCPFPFHQDELPPSISSTAWNTLNFNATVLHPDRYAIGGLIYLITSQDLSLLGYPQSVIMQQLALYWLSGDVQSNMSSMGASPLLPSYLQVVQQQLNALNTEAAAPAPAPGVSAAGTASSGLGQGSSKAGFPWWAGLIIGLVALALILAIAGLACLGHRRRRRRRNASLEEAIHKQDPAMAPLGDGQMDGHGAHDGCLESPYQKSQASELACHGSSEQDGIRGANSHDSDALIHMEERHDAHDDRMPLEARAASTRSFQSSGGSLRHGSGSQSQQGSLNGVQRSDRRRSSSYGKDNWTGDTSKGSWGMQSRGQSLNVNNEAAFHSLPDILKSRAENVDIDDIERGSLLGRGSFGKVYQGWWRGGTVAIKVVPHEGDLGAKVEIVRESLLSSSIQHPQIVTTYKAITVNHGAHHNMKREESIPEGATFPSSRGSGRGSGGSGNTNKSSGPREDLMETWIIMEYCDLGSLDSAIADARFKDMEHLLLRLLDVAMGMDYLHKLGILHTDLKPSNVLLKTAPKQANDPTGCTCKLADFGLSRVMETNATHISTNTIGTIAYQPEEVLKEGKVTPASDVYSFAILMYELYTCKHLFKGMMHSQMFFKVFNGYRPPIPEGTPKGLKDLMEMSWAHNPTERPSFRFIVRALQRLIIEQRRARSSGRATSMNLDDVLAGAEMAKQYPVAPSMPIHAPSDPQRASPTDSPLPSSGSQRRTPQSSGQKAISSNEFEMALLDFRKKSLASQPATQPPVQQAQHQPEPLQGSSNGNAPRLPGERVSSEDGPDTPSKQHSAAGPPPEGALPQSASSAPGGSAAGPPPEGALPQSASSAPGGSAVFTQGTAASSQAAPDAAHGSDVFMSASAPGQAGSLAGQAGTMPHSTAAAVPSGPAASSRQDTLARPSAFAAAAQSAYLDSPQHIPPLRPRISKANRYDMLLGD</sequence>
<feature type="compositionally biased region" description="Low complexity" evidence="8">
    <location>
        <begin position="873"/>
        <end position="891"/>
    </location>
</feature>
<keyword evidence="4 7" id="KW-0547">Nucleotide-binding</keyword>
<evidence type="ECO:0000256" key="2">
    <source>
        <dbReference type="ARBA" id="ARBA00022527"/>
    </source>
</evidence>
<reference evidence="12 13" key="1">
    <citation type="submission" date="2024-06" db="EMBL/GenBank/DDBJ databases">
        <authorList>
            <person name="Kraege A."/>
            <person name="Thomma B."/>
        </authorList>
    </citation>
    <scope>NUCLEOTIDE SEQUENCE [LARGE SCALE GENOMIC DNA]</scope>
</reference>
<dbReference type="SMART" id="SM00220">
    <property type="entry name" value="S_TKc"/>
    <property type="match status" value="1"/>
</dbReference>